<gene>
    <name evidence="5" type="ORF">PFICI_03883</name>
</gene>
<sequence length="595" mass="66942">MDPIREEAINNERHVKVICVGAGASGLCLAYKLQRSFRSYSLTIYDKNPKVGGTWYENRYPGCACDVPSHNYVYSFQPKADFSAVYAGSDEIQGYFEQFTQTYALERHLKLSHLVEKTTWQEDEGIWKVETRDLATGATVHDWCNILVHACGYLNKPAWPKLPGLEDFQGIKVHSADYDTSISLEGKKVLLIGAGSSAVQILPAIQPVVKEVTIFIRSPAWVLPDISTEAGDYTPEEIAKFMREPETVLELRQNNERTMNSLFTLYLKQTKLQNQCRTLLTTEMKKILNDKEAEEMLIPEFSVGCKRVIPSGFRYLKTLKQENVKPIYSGVRSFTSTGVIAEDGTVHNGDVAICATGFDTSYISRYPIYGPAGRNLQTEWADSIMGYMGVGISEFPNTFTFLGPYTPVSNGPTLIAIEAQADYICAWIDRYQTEPSMHSMALRREACDDFKSHVAKFMSGAVWTDSCRNSHNNHAIGGRVPTTWPGSTLHYLEAIREPRWDDWEVTYKGNRFSWLGNGTSQTEWDPTADLAYYIRQNDNNGAWSARWRRDAVTNRSGSQPLRELHRLPKLEVQAGCADVQTEKVEPMVQSAAGSS</sequence>
<dbReference type="EMBL" id="KI912110">
    <property type="protein sequence ID" value="ETS85858.1"/>
    <property type="molecule type" value="Genomic_DNA"/>
</dbReference>
<evidence type="ECO:0000313" key="6">
    <source>
        <dbReference type="Proteomes" id="UP000030651"/>
    </source>
</evidence>
<dbReference type="Gene3D" id="3.50.50.60">
    <property type="entry name" value="FAD/NAD(P)-binding domain"/>
    <property type="match status" value="2"/>
</dbReference>
<dbReference type="PANTHER" id="PTHR42877:SF8">
    <property type="entry name" value="MONOOXYGENASE"/>
    <property type="match status" value="1"/>
</dbReference>
<keyword evidence="3" id="KW-0274">FAD</keyword>
<proteinExistence type="inferred from homology"/>
<keyword evidence="4" id="KW-0560">Oxidoreductase</keyword>
<dbReference type="OMA" id="HYLEAMR"/>
<dbReference type="OrthoDB" id="74360at2759"/>
<dbReference type="eggNOG" id="KOG1399">
    <property type="taxonomic scope" value="Eukaryota"/>
</dbReference>
<name>W3XIG2_PESFW</name>
<evidence type="ECO:0000256" key="4">
    <source>
        <dbReference type="ARBA" id="ARBA00023002"/>
    </source>
</evidence>
<dbReference type="Proteomes" id="UP000030651">
    <property type="component" value="Unassembled WGS sequence"/>
</dbReference>
<dbReference type="HOGENOM" id="CLU_006937_6_1_1"/>
<dbReference type="Pfam" id="PF00743">
    <property type="entry name" value="FMO-like"/>
    <property type="match status" value="1"/>
</dbReference>
<dbReference type="GO" id="GO:0050660">
    <property type="term" value="F:flavin adenine dinucleotide binding"/>
    <property type="evidence" value="ECO:0007669"/>
    <property type="project" value="InterPro"/>
</dbReference>
<dbReference type="PANTHER" id="PTHR42877">
    <property type="entry name" value="L-ORNITHINE N(5)-MONOOXYGENASE-RELATED"/>
    <property type="match status" value="1"/>
</dbReference>
<dbReference type="GO" id="GO:0004499">
    <property type="term" value="F:N,N-dimethylaniline monooxygenase activity"/>
    <property type="evidence" value="ECO:0007669"/>
    <property type="project" value="InterPro"/>
</dbReference>
<dbReference type="AlphaFoldDB" id="W3XIG2"/>
<evidence type="ECO:0000256" key="1">
    <source>
        <dbReference type="ARBA" id="ARBA00010139"/>
    </source>
</evidence>
<dbReference type="InterPro" id="IPR051209">
    <property type="entry name" value="FAD-bind_Monooxygenase_sf"/>
</dbReference>
<dbReference type="GO" id="GO:0050661">
    <property type="term" value="F:NADP binding"/>
    <property type="evidence" value="ECO:0007669"/>
    <property type="project" value="InterPro"/>
</dbReference>
<evidence type="ECO:0000256" key="2">
    <source>
        <dbReference type="ARBA" id="ARBA00022630"/>
    </source>
</evidence>
<reference evidence="6" key="1">
    <citation type="journal article" date="2015" name="BMC Genomics">
        <title>Genomic and transcriptomic analysis of the endophytic fungus Pestalotiopsis fici reveals its lifestyle and high potential for synthesis of natural products.</title>
        <authorList>
            <person name="Wang X."/>
            <person name="Zhang X."/>
            <person name="Liu L."/>
            <person name="Xiang M."/>
            <person name="Wang W."/>
            <person name="Sun X."/>
            <person name="Che Y."/>
            <person name="Guo L."/>
            <person name="Liu G."/>
            <person name="Guo L."/>
            <person name="Wang C."/>
            <person name="Yin W.B."/>
            <person name="Stadler M."/>
            <person name="Zhang X."/>
            <person name="Liu X."/>
        </authorList>
    </citation>
    <scope>NUCLEOTIDE SEQUENCE [LARGE SCALE GENOMIC DNA]</scope>
    <source>
        <strain evidence="6">W106-1 / CGMCC3.15140</strain>
    </source>
</reference>
<dbReference type="InterPro" id="IPR036188">
    <property type="entry name" value="FAD/NAD-bd_sf"/>
</dbReference>
<dbReference type="KEGG" id="pfy:PFICI_03883"/>
<organism evidence="5 6">
    <name type="scientific">Pestalotiopsis fici (strain W106-1 / CGMCC3.15140)</name>
    <dbReference type="NCBI Taxonomy" id="1229662"/>
    <lineage>
        <taxon>Eukaryota</taxon>
        <taxon>Fungi</taxon>
        <taxon>Dikarya</taxon>
        <taxon>Ascomycota</taxon>
        <taxon>Pezizomycotina</taxon>
        <taxon>Sordariomycetes</taxon>
        <taxon>Xylariomycetidae</taxon>
        <taxon>Amphisphaeriales</taxon>
        <taxon>Sporocadaceae</taxon>
        <taxon>Pestalotiopsis</taxon>
    </lineage>
</organism>
<evidence type="ECO:0008006" key="7">
    <source>
        <dbReference type="Google" id="ProtNLM"/>
    </source>
</evidence>
<accession>W3XIG2</accession>
<comment type="similarity">
    <text evidence="1">Belongs to the FAD-binding monooxygenase family.</text>
</comment>
<evidence type="ECO:0000313" key="5">
    <source>
        <dbReference type="EMBL" id="ETS85858.1"/>
    </source>
</evidence>
<protein>
    <recommendedName>
        <fullName evidence="7">Sterigmatocystin biosynthesis monooxygenase stcW</fullName>
    </recommendedName>
</protein>
<keyword evidence="6" id="KW-1185">Reference proteome</keyword>
<dbReference type="SUPFAM" id="SSF51905">
    <property type="entry name" value="FAD/NAD(P)-binding domain"/>
    <property type="match status" value="2"/>
</dbReference>
<dbReference type="InParanoid" id="W3XIG2"/>
<dbReference type="GeneID" id="19268896"/>
<dbReference type="RefSeq" id="XP_007830655.1">
    <property type="nucleotide sequence ID" value="XM_007832464.1"/>
</dbReference>
<evidence type="ECO:0000256" key="3">
    <source>
        <dbReference type="ARBA" id="ARBA00022827"/>
    </source>
</evidence>
<keyword evidence="2" id="KW-0285">Flavoprotein</keyword>
<dbReference type="InterPro" id="IPR020946">
    <property type="entry name" value="Flavin_mOase-like"/>
</dbReference>